<dbReference type="Proteomes" id="UP000472265">
    <property type="component" value="Chromosome 10"/>
</dbReference>
<feature type="compositionally biased region" description="Basic and acidic residues" evidence="1">
    <location>
        <begin position="31"/>
        <end position="58"/>
    </location>
</feature>
<dbReference type="PANTHER" id="PTHR23351">
    <property type="entry name" value="FOS TRANSCRIPTION FACTOR-RELATED"/>
    <property type="match status" value="1"/>
</dbReference>
<protein>
    <submittedName>
        <fullName evidence="3">Basic leucine zipper ATF-like transcription factor 2</fullName>
    </submittedName>
</protein>
<proteinExistence type="predicted"/>
<evidence type="ECO:0000313" key="4">
    <source>
        <dbReference type="Proteomes" id="UP000472265"/>
    </source>
</evidence>
<accession>A0A671TL65</accession>
<feature type="domain" description="BZIP" evidence="2">
    <location>
        <begin position="26"/>
        <end position="89"/>
    </location>
</feature>
<dbReference type="InterPro" id="IPR046347">
    <property type="entry name" value="bZIP_sf"/>
</dbReference>
<reference evidence="3" key="3">
    <citation type="submission" date="2025-09" db="UniProtKB">
        <authorList>
            <consortium name="Ensembl"/>
        </authorList>
    </citation>
    <scope>IDENTIFICATION</scope>
</reference>
<dbReference type="GO" id="GO:0000981">
    <property type="term" value="F:DNA-binding transcription factor activity, RNA polymerase II-specific"/>
    <property type="evidence" value="ECO:0007669"/>
    <property type="project" value="TreeGrafter"/>
</dbReference>
<evidence type="ECO:0000256" key="1">
    <source>
        <dbReference type="SAM" id="MobiDB-lite"/>
    </source>
</evidence>
<dbReference type="SUPFAM" id="SSF57959">
    <property type="entry name" value="Leucine zipper domain"/>
    <property type="match status" value="1"/>
</dbReference>
<dbReference type="Ensembl" id="ENSSAUT00010002922.1">
    <property type="protein sequence ID" value="ENSSAUP00010002758.1"/>
    <property type="gene ID" value="ENSSAUG00010001371.1"/>
</dbReference>
<evidence type="ECO:0000313" key="3">
    <source>
        <dbReference type="Ensembl" id="ENSSAUP00010002758.1"/>
    </source>
</evidence>
<dbReference type="OMA" id="CCLKGPA"/>
<dbReference type="GeneTree" id="ENSGT01030000234924"/>
<name>A0A671TL65_SPAAU</name>
<dbReference type="GO" id="GO:0005634">
    <property type="term" value="C:nucleus"/>
    <property type="evidence" value="ECO:0007669"/>
    <property type="project" value="TreeGrafter"/>
</dbReference>
<reference evidence="3" key="1">
    <citation type="submission" date="2021-04" db="EMBL/GenBank/DDBJ databases">
        <authorList>
            <consortium name="Wellcome Sanger Institute Data Sharing"/>
        </authorList>
    </citation>
    <scope>NUCLEOTIDE SEQUENCE [LARGE SCALE GENOMIC DNA]</scope>
</reference>
<dbReference type="InParanoid" id="A0A671TL65"/>
<dbReference type="AlphaFoldDB" id="A0A671TL65"/>
<dbReference type="InterPro" id="IPR004827">
    <property type="entry name" value="bZIP"/>
</dbReference>
<dbReference type="PROSITE" id="PS50217">
    <property type="entry name" value="BZIP"/>
    <property type="match status" value="1"/>
</dbReference>
<dbReference type="SMART" id="SM00338">
    <property type="entry name" value="BRLZ"/>
    <property type="match status" value="1"/>
</dbReference>
<keyword evidence="4" id="KW-1185">Reference proteome</keyword>
<dbReference type="GO" id="GO:0000978">
    <property type="term" value="F:RNA polymerase II cis-regulatory region sequence-specific DNA binding"/>
    <property type="evidence" value="ECO:0007669"/>
    <property type="project" value="TreeGrafter"/>
</dbReference>
<dbReference type="InterPro" id="IPR000837">
    <property type="entry name" value="AP-1"/>
</dbReference>
<feature type="region of interest" description="Disordered" evidence="1">
    <location>
        <begin position="17"/>
        <end position="58"/>
    </location>
</feature>
<dbReference type="Pfam" id="PF00170">
    <property type="entry name" value="bZIP_1"/>
    <property type="match status" value="1"/>
</dbReference>
<dbReference type="PANTHER" id="PTHR23351:SF51">
    <property type="entry name" value="BASIC LEUCINE ZIPPER TRANSCRIPTIONAL FACTOR ATF-LIKE"/>
    <property type="match status" value="1"/>
</dbReference>
<evidence type="ECO:0000259" key="2">
    <source>
        <dbReference type="PROSITE" id="PS50217"/>
    </source>
</evidence>
<sequence>CSLFSKSSCIHSLIVTNQEGDGQPAGHRGTKRQEKNRDAARKSRKKQTERADELHEELQRLEQSNSALQKEIALLRKDFQLYTTALERHKPVCSLRDSAAPNLTPCQPTRLHGSVTLSSFC</sequence>
<dbReference type="Gene3D" id="1.20.5.170">
    <property type="match status" value="1"/>
</dbReference>
<reference evidence="3" key="2">
    <citation type="submission" date="2025-08" db="UniProtKB">
        <authorList>
            <consortium name="Ensembl"/>
        </authorList>
    </citation>
    <scope>IDENTIFICATION</scope>
</reference>
<organism evidence="3 4">
    <name type="scientific">Sparus aurata</name>
    <name type="common">Gilthead sea bream</name>
    <dbReference type="NCBI Taxonomy" id="8175"/>
    <lineage>
        <taxon>Eukaryota</taxon>
        <taxon>Metazoa</taxon>
        <taxon>Chordata</taxon>
        <taxon>Craniata</taxon>
        <taxon>Vertebrata</taxon>
        <taxon>Euteleostomi</taxon>
        <taxon>Actinopterygii</taxon>
        <taxon>Neopterygii</taxon>
        <taxon>Teleostei</taxon>
        <taxon>Neoteleostei</taxon>
        <taxon>Acanthomorphata</taxon>
        <taxon>Eupercaria</taxon>
        <taxon>Spariformes</taxon>
        <taxon>Sparidae</taxon>
        <taxon>Sparus</taxon>
    </lineage>
</organism>
<dbReference type="PROSITE" id="PS00036">
    <property type="entry name" value="BZIP_BASIC"/>
    <property type="match status" value="1"/>
</dbReference>
<dbReference type="PRINTS" id="PR00042">
    <property type="entry name" value="LEUZIPPRFOS"/>
</dbReference>